<feature type="repeat" description="WD" evidence="3">
    <location>
        <begin position="71"/>
        <end position="84"/>
    </location>
</feature>
<dbReference type="SUPFAM" id="SSF50978">
    <property type="entry name" value="WD40 repeat-like"/>
    <property type="match status" value="1"/>
</dbReference>
<protein>
    <recommendedName>
        <fullName evidence="7">Anaphase-promoting complex subunit 4 WD40 domain-containing protein</fullName>
    </recommendedName>
</protein>
<dbReference type="GO" id="GO:0005634">
    <property type="term" value="C:nucleus"/>
    <property type="evidence" value="ECO:0007669"/>
    <property type="project" value="TreeGrafter"/>
</dbReference>
<evidence type="ECO:0000256" key="1">
    <source>
        <dbReference type="ARBA" id="ARBA00022574"/>
    </source>
</evidence>
<dbReference type="Proteomes" id="UP000092666">
    <property type="component" value="Unassembled WGS sequence"/>
</dbReference>
<evidence type="ECO:0000313" key="6">
    <source>
        <dbReference type="Proteomes" id="UP000092666"/>
    </source>
</evidence>
<keyword evidence="6" id="KW-1185">Reference proteome</keyword>
<feature type="repeat" description="WD" evidence="3">
    <location>
        <begin position="254"/>
        <end position="295"/>
    </location>
</feature>
<dbReference type="PANTHER" id="PTHR44090">
    <property type="entry name" value="WD REPEAT-CONTAINING PROTEIN 61"/>
    <property type="match status" value="1"/>
</dbReference>
<evidence type="ECO:0000256" key="4">
    <source>
        <dbReference type="SAM" id="MobiDB-lite"/>
    </source>
</evidence>
<evidence type="ECO:0000256" key="2">
    <source>
        <dbReference type="ARBA" id="ARBA00022737"/>
    </source>
</evidence>
<dbReference type="OrthoDB" id="538223at2759"/>
<dbReference type="GO" id="GO:0032991">
    <property type="term" value="C:protein-containing complex"/>
    <property type="evidence" value="ECO:0007669"/>
    <property type="project" value="UniProtKB-ARBA"/>
</dbReference>
<gene>
    <name evidence="5" type="ORF">I316_05214</name>
</gene>
<accession>A0A1B9GPZ6</accession>
<dbReference type="SMART" id="SM00320">
    <property type="entry name" value="WD40"/>
    <property type="match status" value="6"/>
</dbReference>
<dbReference type="Gene3D" id="2.130.10.10">
    <property type="entry name" value="YVTN repeat-like/Quinoprotein amine dehydrogenase"/>
    <property type="match status" value="2"/>
</dbReference>
<dbReference type="InterPro" id="IPR001680">
    <property type="entry name" value="WD40_rpt"/>
</dbReference>
<feature type="repeat" description="WD" evidence="3">
    <location>
        <begin position="306"/>
        <end position="347"/>
    </location>
</feature>
<dbReference type="InterPro" id="IPR019775">
    <property type="entry name" value="WD40_repeat_CS"/>
</dbReference>
<keyword evidence="2" id="KW-0677">Repeat</keyword>
<reference evidence="6" key="2">
    <citation type="submission" date="2013-12" db="EMBL/GenBank/DDBJ databases">
        <title>Evolution of pathogenesis and genome organization in the Tremellales.</title>
        <authorList>
            <person name="Cuomo C."/>
            <person name="Litvintseva A."/>
            <person name="Heitman J."/>
            <person name="Chen Y."/>
            <person name="Sun S."/>
            <person name="Springer D."/>
            <person name="Dromer F."/>
            <person name="Young S."/>
            <person name="Zeng Q."/>
            <person name="Chapman S."/>
            <person name="Gujja S."/>
            <person name="Saif S."/>
            <person name="Birren B."/>
        </authorList>
    </citation>
    <scope>NUCLEOTIDE SEQUENCE [LARGE SCALE GENOMIC DNA]</scope>
    <source>
        <strain evidence="6">BCC8398</strain>
    </source>
</reference>
<dbReference type="InterPro" id="IPR015943">
    <property type="entry name" value="WD40/YVTN_repeat-like_dom_sf"/>
</dbReference>
<organism evidence="5 6">
    <name type="scientific">Kwoniella heveanensis BCC8398</name>
    <dbReference type="NCBI Taxonomy" id="1296120"/>
    <lineage>
        <taxon>Eukaryota</taxon>
        <taxon>Fungi</taxon>
        <taxon>Dikarya</taxon>
        <taxon>Basidiomycota</taxon>
        <taxon>Agaricomycotina</taxon>
        <taxon>Tremellomycetes</taxon>
        <taxon>Tremellales</taxon>
        <taxon>Cryptococcaceae</taxon>
        <taxon>Kwoniella</taxon>
    </lineage>
</organism>
<evidence type="ECO:0008006" key="7">
    <source>
        <dbReference type="Google" id="ProtNLM"/>
    </source>
</evidence>
<keyword evidence="1 3" id="KW-0853">WD repeat</keyword>
<dbReference type="InterPro" id="IPR020472">
    <property type="entry name" value="WD40_PAC1"/>
</dbReference>
<dbReference type="PANTHER" id="PTHR44090:SF1">
    <property type="entry name" value="SUPERKILLER COMPLEX PROTEIN 8"/>
    <property type="match status" value="1"/>
</dbReference>
<evidence type="ECO:0000313" key="5">
    <source>
        <dbReference type="EMBL" id="OCF33169.1"/>
    </source>
</evidence>
<dbReference type="AlphaFoldDB" id="A0A1B9GPZ6"/>
<dbReference type="STRING" id="1296120.A0A1B9GPZ6"/>
<reference evidence="5 6" key="1">
    <citation type="submission" date="2013-07" db="EMBL/GenBank/DDBJ databases">
        <title>The Genome Sequence of Cryptococcus heveanensis BCC8398.</title>
        <authorList>
            <consortium name="The Broad Institute Genome Sequencing Platform"/>
            <person name="Cuomo C."/>
            <person name="Litvintseva A."/>
            <person name="Chen Y."/>
            <person name="Heitman J."/>
            <person name="Sun S."/>
            <person name="Springer D."/>
            <person name="Dromer F."/>
            <person name="Young S.K."/>
            <person name="Zeng Q."/>
            <person name="Gargeya S."/>
            <person name="Fitzgerald M."/>
            <person name="Abouelleil A."/>
            <person name="Alvarado L."/>
            <person name="Berlin A.M."/>
            <person name="Chapman S.B."/>
            <person name="Dewar J."/>
            <person name="Goldberg J."/>
            <person name="Griggs A."/>
            <person name="Gujja S."/>
            <person name="Hansen M."/>
            <person name="Howarth C."/>
            <person name="Imamovic A."/>
            <person name="Larimer J."/>
            <person name="McCowan C."/>
            <person name="Murphy C."/>
            <person name="Pearson M."/>
            <person name="Priest M."/>
            <person name="Roberts A."/>
            <person name="Saif S."/>
            <person name="Shea T."/>
            <person name="Sykes S."/>
            <person name="Wortman J."/>
            <person name="Nusbaum C."/>
            <person name="Birren B."/>
        </authorList>
    </citation>
    <scope>NUCLEOTIDE SEQUENCE [LARGE SCALE GENOMIC DNA]</scope>
    <source>
        <strain evidence="5 6">BCC8398</strain>
    </source>
</reference>
<dbReference type="PROSITE" id="PS50294">
    <property type="entry name" value="WD_REPEATS_REGION"/>
    <property type="match status" value="2"/>
</dbReference>
<sequence>MTAYSYSACTNGSHRSTILHSSKKTEKVKKQNCRNTEKEKVIMSLSYLQQESTPILPESIWALSWTSTNKLISGSADGHLRIWDPTELAKPIHDLSSHPLAISSLSTSSDGKFALATSLDGSVVLADVEEGIEVGRVETGREKVAEGQSELPAFAAAIHPTSQCWAWSGRSSKLAIRSIYQDGPSVSASASAGEDSEGSSRGLLGGEGKVIDTGRGKFGMDVQFSPDGRSLALATEQGQVFVLDTETQDIVATYTSHNKAVRTVTWSPDSQWLYSGSDDHLIVLYDVRAGSRSSAGGAGEGAVAMFQGHQSWVLKVDASPDGKLLGSGGADSLIKLWDVGQRACVSTTSSAGNAEIWGFAWQQPQLSSSPAATNGTAEVGTEQNYSTSAGKQFAVAGDDKAITLFRAAGSI</sequence>
<evidence type="ECO:0000256" key="3">
    <source>
        <dbReference type="PROSITE-ProRule" id="PRU00221"/>
    </source>
</evidence>
<dbReference type="PRINTS" id="PR00320">
    <property type="entry name" value="GPROTEINBRPT"/>
</dbReference>
<name>A0A1B9GPZ6_9TREE</name>
<dbReference type="PROSITE" id="PS50082">
    <property type="entry name" value="WD_REPEATS_2"/>
    <property type="match status" value="3"/>
</dbReference>
<dbReference type="InterPro" id="IPR051510">
    <property type="entry name" value="SKI8"/>
</dbReference>
<dbReference type="Pfam" id="PF00400">
    <property type="entry name" value="WD40"/>
    <property type="match status" value="4"/>
</dbReference>
<proteinExistence type="predicted"/>
<dbReference type="EMBL" id="KV700127">
    <property type="protein sequence ID" value="OCF33169.1"/>
    <property type="molecule type" value="Genomic_DNA"/>
</dbReference>
<dbReference type="PROSITE" id="PS00678">
    <property type="entry name" value="WD_REPEATS_1"/>
    <property type="match status" value="1"/>
</dbReference>
<feature type="region of interest" description="Disordered" evidence="4">
    <location>
        <begin position="186"/>
        <end position="207"/>
    </location>
</feature>
<dbReference type="InterPro" id="IPR036322">
    <property type="entry name" value="WD40_repeat_dom_sf"/>
</dbReference>